<evidence type="ECO:0000259" key="7">
    <source>
        <dbReference type="Pfam" id="PF01432"/>
    </source>
</evidence>
<dbReference type="Proteomes" id="UP000626244">
    <property type="component" value="Unassembled WGS sequence"/>
</dbReference>
<keyword evidence="3 6" id="KW-0378">Hydrolase</keyword>
<organism evidence="8 9">
    <name type="scientific">Gottfriedia solisilvae</name>
    <dbReference type="NCBI Taxonomy" id="1516104"/>
    <lineage>
        <taxon>Bacteria</taxon>
        <taxon>Bacillati</taxon>
        <taxon>Bacillota</taxon>
        <taxon>Bacilli</taxon>
        <taxon>Bacillales</taxon>
        <taxon>Bacillaceae</taxon>
        <taxon>Gottfriedia</taxon>
    </lineage>
</organism>
<dbReference type="NCBIfam" id="TIGR02289">
    <property type="entry name" value="M3_not_pepF"/>
    <property type="match status" value="1"/>
</dbReference>
<feature type="domain" description="Peptidase M3A/M3B catalytic" evidence="7">
    <location>
        <begin position="167"/>
        <end position="543"/>
    </location>
</feature>
<dbReference type="PANTHER" id="PTHR11804:SF28">
    <property type="entry name" value="OLIGOENDOPEPTIDASE F"/>
    <property type="match status" value="1"/>
</dbReference>
<evidence type="ECO:0000256" key="5">
    <source>
        <dbReference type="ARBA" id="ARBA00023049"/>
    </source>
</evidence>
<dbReference type="OrthoDB" id="9762795at2"/>
<keyword evidence="2 6" id="KW-0479">Metal-binding</keyword>
<keyword evidence="4 6" id="KW-0862">Zinc</keyword>
<dbReference type="SUPFAM" id="SSF55486">
    <property type="entry name" value="Metalloproteases ('zincins'), catalytic domain"/>
    <property type="match status" value="1"/>
</dbReference>
<evidence type="ECO:0000256" key="1">
    <source>
        <dbReference type="ARBA" id="ARBA00022670"/>
    </source>
</evidence>
<dbReference type="AlphaFoldDB" id="A0A8J3F2M6"/>
<dbReference type="Pfam" id="PF01432">
    <property type="entry name" value="Peptidase_M3"/>
    <property type="match status" value="1"/>
</dbReference>
<sequence length="564" mass="66056">MSFQDYQYIRPNIKNFGEDFKKRLQNFYDASTVFEQELAMNEINDLRNEFSTMENICAIRHSIDTNDKFYEDEQAFFDENTPIVQSYGQQYYKALISSPFREQLEEKYGKQLFALAECEVKILSEEVIPDLQEENKLTTEYGKLVAAAKLPFYGEVKTLAQISAHFEDKDREVRKVAYDTYFGYFSENQDKFDLIFDKLVKIRSSIANKLGFSNFVELAYARMLRTDYNASDVKKFRDQVYDTIVPIATELRERQAKRIGVEQLYYYDDKFEFVTGNATPKGSPEWIIENGKKMYDELSKETSEFFQFMLDEDLLDLVAKEGKQGGGYCTYIPNYKAPYIFSNFNGTSGDIDVLTHEAGHAFQVYESRKFNTPEYYWPTYEACEIHSMSMEFFTWPWQENFFKEDTEKYYFTHLSSAVTFISYGVAVDEFQHAIYEKPELTPEERHGLWKELEAKYLPHRVNDGNSYLEKGGLWQRQGHIYQSPFYYIDYTLAQICALQFWNKMHEDRDAAWSDYVGLCQLGGSKSFLGLVSEAKLESPFNEGSIEKTLAPVKKWLDGVNDHNL</sequence>
<dbReference type="GO" id="GO:0006518">
    <property type="term" value="P:peptide metabolic process"/>
    <property type="evidence" value="ECO:0007669"/>
    <property type="project" value="TreeGrafter"/>
</dbReference>
<dbReference type="RefSeq" id="WP_088000120.1">
    <property type="nucleotide sequence ID" value="NZ_BMHB01000001.1"/>
</dbReference>
<dbReference type="InterPro" id="IPR001567">
    <property type="entry name" value="Pept_M3A_M3B_dom"/>
</dbReference>
<dbReference type="InterPro" id="IPR045090">
    <property type="entry name" value="Pept_M3A_M3B"/>
</dbReference>
<comment type="similarity">
    <text evidence="6">Belongs to the peptidase M3 family.</text>
</comment>
<dbReference type="GO" id="GO:0004222">
    <property type="term" value="F:metalloendopeptidase activity"/>
    <property type="evidence" value="ECO:0007669"/>
    <property type="project" value="InterPro"/>
</dbReference>
<dbReference type="GO" id="GO:0006508">
    <property type="term" value="P:proteolysis"/>
    <property type="evidence" value="ECO:0007669"/>
    <property type="project" value="UniProtKB-KW"/>
</dbReference>
<protein>
    <submittedName>
        <fullName evidence="8">Oligoendopeptidase F</fullName>
    </submittedName>
</protein>
<comment type="caution">
    <text evidence="8">The sequence shown here is derived from an EMBL/GenBank/DDBJ whole genome shotgun (WGS) entry which is preliminary data.</text>
</comment>
<accession>A0A8J3F2M6</accession>
<dbReference type="CDD" id="cd09606">
    <property type="entry name" value="M3B_PepF"/>
    <property type="match status" value="1"/>
</dbReference>
<dbReference type="Gene3D" id="1.10.1370.30">
    <property type="match status" value="1"/>
</dbReference>
<evidence type="ECO:0000256" key="2">
    <source>
        <dbReference type="ARBA" id="ARBA00022723"/>
    </source>
</evidence>
<dbReference type="PANTHER" id="PTHR11804">
    <property type="entry name" value="PROTEASE M3 THIMET OLIGOPEPTIDASE-RELATED"/>
    <property type="match status" value="1"/>
</dbReference>
<name>A0A8J3F2M6_9BACI</name>
<dbReference type="EMBL" id="BMHB01000001">
    <property type="protein sequence ID" value="GGI14661.1"/>
    <property type="molecule type" value="Genomic_DNA"/>
</dbReference>
<dbReference type="GO" id="GO:0046872">
    <property type="term" value="F:metal ion binding"/>
    <property type="evidence" value="ECO:0007669"/>
    <property type="project" value="UniProtKB-UniRule"/>
</dbReference>
<gene>
    <name evidence="8" type="ORF">GCM10007380_24070</name>
</gene>
<evidence type="ECO:0000256" key="4">
    <source>
        <dbReference type="ARBA" id="ARBA00022833"/>
    </source>
</evidence>
<evidence type="ECO:0000256" key="6">
    <source>
        <dbReference type="RuleBase" id="RU003435"/>
    </source>
</evidence>
<keyword evidence="1 6" id="KW-0645">Protease</keyword>
<keyword evidence="9" id="KW-1185">Reference proteome</keyword>
<evidence type="ECO:0000313" key="9">
    <source>
        <dbReference type="Proteomes" id="UP000626244"/>
    </source>
</evidence>
<proteinExistence type="inferred from homology"/>
<dbReference type="InterPro" id="IPR011976">
    <property type="entry name" value="Pept_M3B_oligopep-rel"/>
</dbReference>
<evidence type="ECO:0000256" key="3">
    <source>
        <dbReference type="ARBA" id="ARBA00022801"/>
    </source>
</evidence>
<evidence type="ECO:0000313" key="8">
    <source>
        <dbReference type="EMBL" id="GGI14661.1"/>
    </source>
</evidence>
<reference evidence="9" key="1">
    <citation type="journal article" date="2019" name="Int. J. Syst. Evol. Microbiol.">
        <title>The Global Catalogue of Microorganisms (GCM) 10K type strain sequencing project: providing services to taxonomists for standard genome sequencing and annotation.</title>
        <authorList>
            <consortium name="The Broad Institute Genomics Platform"/>
            <consortium name="The Broad Institute Genome Sequencing Center for Infectious Disease"/>
            <person name="Wu L."/>
            <person name="Ma J."/>
        </authorList>
    </citation>
    <scope>NUCLEOTIDE SEQUENCE [LARGE SCALE GENOMIC DNA]</scope>
    <source>
        <strain evidence="9">CGMCC 1.14993</strain>
    </source>
</reference>
<comment type="cofactor">
    <cofactor evidence="6">
        <name>Zn(2+)</name>
        <dbReference type="ChEBI" id="CHEBI:29105"/>
    </cofactor>
    <text evidence="6">Binds 1 zinc ion.</text>
</comment>
<keyword evidence="5 6" id="KW-0482">Metalloprotease</keyword>